<dbReference type="GO" id="GO:0007035">
    <property type="term" value="P:vacuolar acidification"/>
    <property type="evidence" value="ECO:0007669"/>
    <property type="project" value="TreeGrafter"/>
</dbReference>
<feature type="domain" description="RAVE complex protein Rav1 C-terminal" evidence="2">
    <location>
        <begin position="561"/>
        <end position="1184"/>
    </location>
</feature>
<dbReference type="PANTHER" id="PTHR13950">
    <property type="entry name" value="RABCONNECTIN-RELATED"/>
    <property type="match status" value="1"/>
</dbReference>
<dbReference type="OrthoDB" id="342131at2759"/>
<dbReference type="SMART" id="SM00320">
    <property type="entry name" value="WD40"/>
    <property type="match status" value="4"/>
</dbReference>
<dbReference type="Pfam" id="PF12234">
    <property type="entry name" value="Rav1p_C"/>
    <property type="match status" value="1"/>
</dbReference>
<dbReference type="InterPro" id="IPR022033">
    <property type="entry name" value="Rav1p_C"/>
</dbReference>
<comment type="caution">
    <text evidence="3">The sequence shown here is derived from an EMBL/GenBank/DDBJ whole genome shotgun (WGS) entry which is preliminary data.</text>
</comment>
<gene>
    <name evidence="3" type="ORF">WICMUC_005669</name>
</gene>
<dbReference type="InterPro" id="IPR052208">
    <property type="entry name" value="DmX-like/RAVE_component"/>
</dbReference>
<keyword evidence="4" id="KW-1185">Reference proteome</keyword>
<evidence type="ECO:0000313" key="4">
    <source>
        <dbReference type="Proteomes" id="UP000769528"/>
    </source>
</evidence>
<dbReference type="InterPro" id="IPR001680">
    <property type="entry name" value="WD40_rpt"/>
</dbReference>
<dbReference type="GO" id="GO:0043291">
    <property type="term" value="C:RAVE complex"/>
    <property type="evidence" value="ECO:0007669"/>
    <property type="project" value="TreeGrafter"/>
</dbReference>
<organism evidence="3 4">
    <name type="scientific">Wickerhamomyces mucosus</name>
    <dbReference type="NCBI Taxonomy" id="1378264"/>
    <lineage>
        <taxon>Eukaryota</taxon>
        <taxon>Fungi</taxon>
        <taxon>Dikarya</taxon>
        <taxon>Ascomycota</taxon>
        <taxon>Saccharomycotina</taxon>
        <taxon>Saccharomycetes</taxon>
        <taxon>Phaffomycetales</taxon>
        <taxon>Wickerhamomycetaceae</taxon>
        <taxon>Wickerhamomyces</taxon>
    </lineage>
</organism>
<sequence length="1325" mass="151891">MTTIQTIYLDTDASAVSINPHNGFIAVAIGSQISIYEPEHEHMKIPRWQLLTKLIDESNHTNINAIDWGLKNEVVTGSDRLTLWRIEVDYGKVSTSIIWNMRQPSKVYMAKISQDSSLIASCGYFDKLLKVWNRVTFSENSIFDISYLHHPTSITNIRWKKYDIESPPKKEIFTNTLYSLSRDSILRIYSSVDKDEEYHNVNSRNNREFQNKASNIQLLHNHDMQHWGSLDLNDALPGNNEINSQKKKFINIIDEHLVKAGLLNAAKKLYNKDSMNFQKLDLVFAATDDGEVSVFGLENLSLNPPKLVNISKLKDLKFHPSAFVKNPEFICYTDTVVDDQGDLSIVIHDLNGVIRNTTLDLRFLLQDESTNSIGDLSHKFIGHLKSIQNIVRTSDGEALLTTSRFEENAVWVPQYLKDSVTLAKKSVVHTPRPISKSVLLEKGDRLITICEKHLILWDTSKKIAKELYRFELEQIFQKPLWVGVIPMKKHDPNRHHLVAVYENYTKAWAILESNIETIEIDDIHSLIPDEEIAKLAPIDPVTANPNPHRPILSTITPKGGLRCFSADFDEQTKKLSWVQTYYLETNIGNASYIRGSSIAKFAIAVDNKLTIWNLHTNVMEFEETFKEPIRDIDWTSTEYEQSILAVGFEHSSLLYTQLRYDYTNDAPSYLAIKKIDITKYTTHSIGDSIWLKDGILAIGSGNQIFISDKYLDIANDKLTKKSIGSRNIISNDLLNLSSVLNGPVPLYHPQMLIQMLFNGKFEIVKEILLRLFLKIRAFEMESKPIDSIGLNLGFDVSKIYEAHYVESDDFEEPYDKFNSNVAESLKEKLSLKHSLPYLTRHQQITLVSTIEAVEDMDFNKLDLDANGLRFFLAVKLFQLHRGGSQKKLSMRDINWALHSENKELLLQVIKSSFKPGENISWNIVLEYGLAHWLRYEDLISIFEEIARYSFNSGDFRDPSKCSIYYLALKKKQILLGLWKTAFGHKDKQKMINFLSNNFKEERWRKAAIKNAYALLSKHRYMDSAGFFLLGDSLKDAANVLINEVEDIDLAIAICRVYEGDNGPILTSILKSNVLTDAISSGNRWLCSYVYWKSRAQSKAIQSLIKSPLDIVDDSMKTRIKSNENSKSFLDDDPLLIVLYKNLREKNLHYFQGSLEISPNIEREFILRVSSIYIRMGCDYLALDLVKQWTFFKVENFKREESYIDLKIGSTEKSNNDLAKFGLSPTIKRRSSILDSYKSNQQNINSINNNTTSSILDSYQPSNDIDNSNKNKGISILERYGLAQTNQKSEESLKEIEDYNKKIQNHAPPPKSAFEEPDMSSFNFGF</sequence>
<dbReference type="SUPFAM" id="SSF50978">
    <property type="entry name" value="WD40 repeat-like"/>
    <property type="match status" value="2"/>
</dbReference>
<protein>
    <recommendedName>
        <fullName evidence="2">RAVE complex protein Rav1 C-terminal domain-containing protein</fullName>
    </recommendedName>
</protein>
<dbReference type="Gene3D" id="2.130.10.10">
    <property type="entry name" value="YVTN repeat-like/Quinoprotein amine dehydrogenase"/>
    <property type="match status" value="1"/>
</dbReference>
<evidence type="ECO:0000259" key="2">
    <source>
        <dbReference type="Pfam" id="PF12234"/>
    </source>
</evidence>
<proteinExistence type="predicted"/>
<reference evidence="3" key="2">
    <citation type="submission" date="2021-01" db="EMBL/GenBank/DDBJ databases">
        <authorList>
            <person name="Schikora-Tamarit M.A."/>
        </authorList>
    </citation>
    <scope>NUCLEOTIDE SEQUENCE</scope>
    <source>
        <strain evidence="3">CBS6341</strain>
    </source>
</reference>
<evidence type="ECO:0000313" key="3">
    <source>
        <dbReference type="EMBL" id="KAH3666401.1"/>
    </source>
</evidence>
<dbReference type="PANTHER" id="PTHR13950:SF9">
    <property type="entry name" value="RABCONNECTIN-3A"/>
    <property type="match status" value="1"/>
</dbReference>
<dbReference type="EMBL" id="JAEUBF010001445">
    <property type="protein sequence ID" value="KAH3666401.1"/>
    <property type="molecule type" value="Genomic_DNA"/>
</dbReference>
<evidence type="ECO:0000256" key="1">
    <source>
        <dbReference type="SAM" id="MobiDB-lite"/>
    </source>
</evidence>
<dbReference type="InterPro" id="IPR036322">
    <property type="entry name" value="WD40_repeat_dom_sf"/>
</dbReference>
<dbReference type="InterPro" id="IPR015943">
    <property type="entry name" value="WD40/YVTN_repeat-like_dom_sf"/>
</dbReference>
<dbReference type="Proteomes" id="UP000769528">
    <property type="component" value="Unassembled WGS sequence"/>
</dbReference>
<reference evidence="3" key="1">
    <citation type="journal article" date="2021" name="Open Biol.">
        <title>Shared evolutionary footprints suggest mitochondrial oxidative damage underlies multiple complex I losses in fungi.</title>
        <authorList>
            <person name="Schikora-Tamarit M.A."/>
            <person name="Marcet-Houben M."/>
            <person name="Nosek J."/>
            <person name="Gabaldon T."/>
        </authorList>
    </citation>
    <scope>NUCLEOTIDE SEQUENCE</scope>
    <source>
        <strain evidence="3">CBS6341</strain>
    </source>
</reference>
<accession>A0A9P8P7C4</accession>
<name>A0A9P8P7C4_9ASCO</name>
<feature type="region of interest" description="Disordered" evidence="1">
    <location>
        <begin position="1302"/>
        <end position="1325"/>
    </location>
</feature>